<gene>
    <name evidence="2" type="ORF">ZEAMMB73_Zm00001d040277</name>
</gene>
<dbReference type="EMBL" id="CM007649">
    <property type="protein sequence ID" value="ONM31007.1"/>
    <property type="molecule type" value="Genomic_DNA"/>
</dbReference>
<feature type="domain" description="DUF7731" evidence="1">
    <location>
        <begin position="94"/>
        <end position="190"/>
    </location>
</feature>
<name>A0A1D6MPP3_MAIZE</name>
<dbReference type="PaxDb" id="4577-GRMZM2G421742_P01"/>
<dbReference type="AlphaFoldDB" id="A0A1D6MPP3"/>
<dbReference type="Pfam" id="PF24865">
    <property type="entry name" value="DUF7731"/>
    <property type="match status" value="1"/>
</dbReference>
<dbReference type="InParanoid" id="A0A1D6MPP3"/>
<proteinExistence type="predicted"/>
<accession>A0A1D6MPP3</accession>
<evidence type="ECO:0000259" key="1">
    <source>
        <dbReference type="Pfam" id="PF24865"/>
    </source>
</evidence>
<evidence type="ECO:0000313" key="2">
    <source>
        <dbReference type="EMBL" id="ONM31007.1"/>
    </source>
</evidence>
<protein>
    <submittedName>
        <fullName evidence="2">Glycine-rich protein family</fullName>
    </submittedName>
</protein>
<sequence>MASVCSRPPFSFLAAACIACFICCFLIRLPAACCSSAGPRFFACSALKSSHIRHGSMLLITALVRTYVRNSCICRIADGGAAAAFHGQKTDAASIVGRALSCFNDRYIYSGCQGALRLGPEGALDVPPGSVDAFCGGPCLVETHLVLRCVDDGIVAGFRFYNGASAADVRLVLARGWCGRSGLRGDFDDVLQRLGGDGHLYGRGSDARVSSLAQAMPLLLSAAAAVVLVWT</sequence>
<organism evidence="2">
    <name type="scientific">Zea mays</name>
    <name type="common">Maize</name>
    <dbReference type="NCBI Taxonomy" id="4577"/>
    <lineage>
        <taxon>Eukaryota</taxon>
        <taxon>Viridiplantae</taxon>
        <taxon>Streptophyta</taxon>
        <taxon>Embryophyta</taxon>
        <taxon>Tracheophyta</taxon>
        <taxon>Spermatophyta</taxon>
        <taxon>Magnoliopsida</taxon>
        <taxon>Liliopsida</taxon>
        <taxon>Poales</taxon>
        <taxon>Poaceae</taxon>
        <taxon>PACMAD clade</taxon>
        <taxon>Panicoideae</taxon>
        <taxon>Andropogonodae</taxon>
        <taxon>Andropogoneae</taxon>
        <taxon>Tripsacinae</taxon>
        <taxon>Zea</taxon>
    </lineage>
</organism>
<dbReference type="eggNOG" id="ENOG502S3R1">
    <property type="taxonomic scope" value="Eukaryota"/>
</dbReference>
<dbReference type="PANTHER" id="PTHR34366:SF2">
    <property type="entry name" value="OS07G0289901 PROTEIN"/>
    <property type="match status" value="1"/>
</dbReference>
<dbReference type="OMA" id="CICRIAD"/>
<dbReference type="InterPro" id="IPR056633">
    <property type="entry name" value="DUF7731"/>
</dbReference>
<reference evidence="2" key="1">
    <citation type="submission" date="2015-12" db="EMBL/GenBank/DDBJ databases">
        <title>Update maize B73 reference genome by single molecule sequencing technologies.</title>
        <authorList>
            <consortium name="Maize Genome Sequencing Project"/>
            <person name="Ware D."/>
        </authorList>
    </citation>
    <scope>NUCLEOTIDE SEQUENCE [LARGE SCALE GENOMIC DNA]</scope>
    <source>
        <tissue evidence="2">Seedling</tissue>
    </source>
</reference>
<dbReference type="PANTHER" id="PTHR34366">
    <property type="entry name" value="OS07G0289901 PROTEIN-RELATED"/>
    <property type="match status" value="1"/>
</dbReference>